<organism evidence="1 2">
    <name type="scientific">Candidatus Wallbacteria bacterium HGW-Wallbacteria-1</name>
    <dbReference type="NCBI Taxonomy" id="2013854"/>
    <lineage>
        <taxon>Bacteria</taxon>
        <taxon>Candidatus Walliibacteriota</taxon>
    </lineage>
</organism>
<proteinExistence type="predicted"/>
<evidence type="ECO:0000313" key="2">
    <source>
        <dbReference type="Proteomes" id="UP000233256"/>
    </source>
</evidence>
<protein>
    <submittedName>
        <fullName evidence="1">Phosphoribosyl-ATP pyrophosphohydrolase</fullName>
    </submittedName>
</protein>
<sequence length="109" mass="12402">MIERFFYNKLIRDRIPEIIQSRGKVSVTRVLDHCEVSQALDEKLLEEVSEYLESGSLEELADILEVMRGIVEVRGESWQNLEAIRADKSSSRGGFAGRIFLESVESLGK</sequence>
<reference evidence="1 2" key="1">
    <citation type="journal article" date="2017" name="ISME J.">
        <title>Potential for microbial H2 and metal transformations associated with novel bacteria and archaea in deep terrestrial subsurface sediments.</title>
        <authorList>
            <person name="Hernsdorf A.W."/>
            <person name="Amano Y."/>
            <person name="Miyakawa K."/>
            <person name="Ise K."/>
            <person name="Suzuki Y."/>
            <person name="Anantharaman K."/>
            <person name="Probst A."/>
            <person name="Burstein D."/>
            <person name="Thomas B.C."/>
            <person name="Banfield J.F."/>
        </authorList>
    </citation>
    <scope>NUCLEOTIDE SEQUENCE [LARGE SCALE GENOMIC DNA]</scope>
    <source>
        <strain evidence="1">HGW-Wallbacteria-1</strain>
    </source>
</reference>
<dbReference type="CDD" id="cd11532">
    <property type="entry name" value="NTP-PPase_COG4997"/>
    <property type="match status" value="1"/>
</dbReference>
<dbReference type="InterPro" id="IPR038735">
    <property type="entry name" value="MSMEG_1276-like_NTP-PPase_dom"/>
</dbReference>
<evidence type="ECO:0000313" key="1">
    <source>
        <dbReference type="EMBL" id="PKK91198.1"/>
    </source>
</evidence>
<keyword evidence="1" id="KW-0378">Hydrolase</keyword>
<dbReference type="EMBL" id="PGXC01000003">
    <property type="protein sequence ID" value="PKK91198.1"/>
    <property type="molecule type" value="Genomic_DNA"/>
</dbReference>
<dbReference type="AlphaFoldDB" id="A0A2N1PS77"/>
<gene>
    <name evidence="1" type="ORF">CVV64_05360</name>
</gene>
<name>A0A2N1PS77_9BACT</name>
<dbReference type="Proteomes" id="UP000233256">
    <property type="component" value="Unassembled WGS sequence"/>
</dbReference>
<dbReference type="GO" id="GO:0016787">
    <property type="term" value="F:hydrolase activity"/>
    <property type="evidence" value="ECO:0007669"/>
    <property type="project" value="UniProtKB-KW"/>
</dbReference>
<accession>A0A2N1PS77</accession>
<comment type="caution">
    <text evidence="1">The sequence shown here is derived from an EMBL/GenBank/DDBJ whole genome shotgun (WGS) entry which is preliminary data.</text>
</comment>